<comment type="similarity">
    <text evidence="7">Belongs to the MsrQ family.</text>
</comment>
<keyword evidence="7" id="KW-1003">Cell membrane</keyword>
<evidence type="ECO:0000256" key="4">
    <source>
        <dbReference type="ARBA" id="ARBA00022989"/>
    </source>
</evidence>
<dbReference type="RefSeq" id="WP_011048954.1">
    <property type="nucleotide sequence ID" value="NZ_CP076685.1"/>
</dbReference>
<dbReference type="Pfam" id="PF01794">
    <property type="entry name" value="Ferric_reduct"/>
    <property type="match status" value="1"/>
</dbReference>
<keyword evidence="7" id="KW-0288">FMN</keyword>
<evidence type="ECO:0000256" key="3">
    <source>
        <dbReference type="ARBA" id="ARBA00022692"/>
    </source>
</evidence>
<keyword evidence="2 7" id="KW-0813">Transport</keyword>
<accession>A0A850LNK6</accession>
<protein>
    <recommendedName>
        <fullName evidence="7">Protein-methionine-sulfoxide reductase heme-binding subunit MsrQ</fullName>
    </recommendedName>
    <alternativeName>
        <fullName evidence="7">Flavocytochrome MsrQ</fullName>
    </alternativeName>
</protein>
<feature type="domain" description="Ferric oxidoreductase" evidence="8">
    <location>
        <begin position="54"/>
        <end position="159"/>
    </location>
</feature>
<sequence>MERVNASLRRIPVWLIYMTGALPPPVWLWMGATGLLGVDPAKAIEHRLGELALQALILGLAVTPMRRLLGVNLIKFRRAIGVLAFYYVSCHLLIWLVLDVQIPAQIWADILKRPYITIGMAGFALLLPLALTSNNWSVRRLGPAWRQLHRLVYAAVLLGAVHFLMLVKGFQIEPLVYLGLVVILLALRLPVARRRLAL</sequence>
<dbReference type="GO" id="GO:0016679">
    <property type="term" value="F:oxidoreductase activity, acting on diphenols and related substances as donors"/>
    <property type="evidence" value="ECO:0007669"/>
    <property type="project" value="TreeGrafter"/>
</dbReference>
<dbReference type="GO" id="GO:0010181">
    <property type="term" value="F:FMN binding"/>
    <property type="evidence" value="ECO:0007669"/>
    <property type="project" value="UniProtKB-UniRule"/>
</dbReference>
<feature type="transmembrane region" description="Helical" evidence="7">
    <location>
        <begin position="175"/>
        <end position="191"/>
    </location>
</feature>
<feature type="transmembrane region" description="Helical" evidence="7">
    <location>
        <begin position="151"/>
        <end position="169"/>
    </location>
</feature>
<keyword evidence="7" id="KW-0249">Electron transport</keyword>
<evidence type="ECO:0000256" key="1">
    <source>
        <dbReference type="ARBA" id="ARBA00004141"/>
    </source>
</evidence>
<dbReference type="PANTHER" id="PTHR36964:SF1">
    <property type="entry name" value="PROTEIN-METHIONINE-SULFOXIDE REDUCTASE HEME-BINDING SUBUNIT MSRQ"/>
    <property type="match status" value="1"/>
</dbReference>
<keyword evidence="7" id="KW-0479">Metal-binding</keyword>
<dbReference type="PANTHER" id="PTHR36964">
    <property type="entry name" value="PROTEIN-METHIONINE-SULFOXIDE REDUCTASE HEME-BINDING SUBUNIT MSRQ"/>
    <property type="match status" value="1"/>
</dbReference>
<keyword evidence="7" id="KW-0349">Heme</keyword>
<dbReference type="GO" id="GO:0009055">
    <property type="term" value="F:electron transfer activity"/>
    <property type="evidence" value="ECO:0007669"/>
    <property type="project" value="UniProtKB-UniRule"/>
</dbReference>
<evidence type="ECO:0000259" key="8">
    <source>
        <dbReference type="Pfam" id="PF01794"/>
    </source>
</evidence>
<dbReference type="OMA" id="LHFFWMR"/>
<dbReference type="NCBIfam" id="NF003833">
    <property type="entry name" value="PRK05419.1-5"/>
    <property type="match status" value="1"/>
</dbReference>
<evidence type="ECO:0000256" key="7">
    <source>
        <dbReference type="HAMAP-Rule" id="MF_01207"/>
    </source>
</evidence>
<name>A0A850LNK6_9RHOB</name>
<dbReference type="GO" id="GO:0046872">
    <property type="term" value="F:metal ion binding"/>
    <property type="evidence" value="ECO:0007669"/>
    <property type="project" value="UniProtKB-KW"/>
</dbReference>
<evidence type="ECO:0000256" key="5">
    <source>
        <dbReference type="ARBA" id="ARBA00023004"/>
    </source>
</evidence>
<keyword evidence="4 7" id="KW-1133">Transmembrane helix</keyword>
<feature type="transmembrane region" description="Helical" evidence="7">
    <location>
        <begin position="81"/>
        <end position="102"/>
    </location>
</feature>
<dbReference type="GO" id="GO:0020037">
    <property type="term" value="F:heme binding"/>
    <property type="evidence" value="ECO:0007669"/>
    <property type="project" value="UniProtKB-UniRule"/>
</dbReference>
<comment type="subunit">
    <text evidence="7">Heterodimer of a catalytic subunit (MsrP) and a heme-binding subunit (MsrQ).</text>
</comment>
<evidence type="ECO:0000313" key="9">
    <source>
        <dbReference type="EMBL" id="NVK99172.1"/>
    </source>
</evidence>
<organism evidence="9 10">
    <name type="scientific">Ruegeria pomeroyi</name>
    <dbReference type="NCBI Taxonomy" id="89184"/>
    <lineage>
        <taxon>Bacteria</taxon>
        <taxon>Pseudomonadati</taxon>
        <taxon>Pseudomonadota</taxon>
        <taxon>Alphaproteobacteria</taxon>
        <taxon>Rhodobacterales</taxon>
        <taxon>Roseobacteraceae</taxon>
        <taxon>Ruegeria</taxon>
    </lineage>
</organism>
<dbReference type="EMBL" id="JABXIY010000059">
    <property type="protein sequence ID" value="NVK99172.1"/>
    <property type="molecule type" value="Genomic_DNA"/>
</dbReference>
<keyword evidence="6 7" id="KW-0472">Membrane</keyword>
<comment type="cofactor">
    <cofactor evidence="7">
        <name>FMN</name>
        <dbReference type="ChEBI" id="CHEBI:58210"/>
    </cofactor>
    <text evidence="7">Binds 1 FMN per subunit.</text>
</comment>
<keyword evidence="5 7" id="KW-0408">Iron</keyword>
<dbReference type="InterPro" id="IPR022837">
    <property type="entry name" value="MsrQ-like"/>
</dbReference>
<keyword evidence="3 7" id="KW-0812">Transmembrane</keyword>
<dbReference type="GO" id="GO:0005886">
    <property type="term" value="C:plasma membrane"/>
    <property type="evidence" value="ECO:0007669"/>
    <property type="project" value="UniProtKB-SubCell"/>
</dbReference>
<dbReference type="Proteomes" id="UP000565723">
    <property type="component" value="Unassembled WGS sequence"/>
</dbReference>
<comment type="cofactor">
    <cofactor evidence="7">
        <name>heme b</name>
        <dbReference type="ChEBI" id="CHEBI:60344"/>
    </cofactor>
    <text evidence="7">Binds 1 heme b (iron(II)-protoporphyrin IX) group per subunit.</text>
</comment>
<evidence type="ECO:0000256" key="6">
    <source>
        <dbReference type="ARBA" id="ARBA00023136"/>
    </source>
</evidence>
<feature type="transmembrane region" description="Helical" evidence="7">
    <location>
        <begin position="12"/>
        <end position="31"/>
    </location>
</feature>
<gene>
    <name evidence="7 9" type="primary">msrQ</name>
    <name evidence="9" type="ORF">HW564_19795</name>
</gene>
<feature type="transmembrane region" description="Helical" evidence="7">
    <location>
        <begin position="114"/>
        <end position="131"/>
    </location>
</feature>
<evidence type="ECO:0000313" key="10">
    <source>
        <dbReference type="Proteomes" id="UP000565723"/>
    </source>
</evidence>
<dbReference type="GO" id="GO:0030091">
    <property type="term" value="P:protein repair"/>
    <property type="evidence" value="ECO:0007669"/>
    <property type="project" value="UniProtKB-UniRule"/>
</dbReference>
<proteinExistence type="inferred from homology"/>
<feature type="transmembrane region" description="Helical" evidence="7">
    <location>
        <begin position="51"/>
        <end position="69"/>
    </location>
</feature>
<dbReference type="InterPro" id="IPR013130">
    <property type="entry name" value="Fe3_Rdtase_TM_dom"/>
</dbReference>
<keyword evidence="7" id="KW-0285">Flavoprotein</keyword>
<comment type="subcellular location">
    <subcellularLocation>
        <location evidence="7">Cell membrane</location>
        <topology evidence="7">Multi-pass membrane protein</topology>
    </subcellularLocation>
    <subcellularLocation>
        <location evidence="1">Membrane</location>
        <topology evidence="1">Multi-pass membrane protein</topology>
    </subcellularLocation>
</comment>
<evidence type="ECO:0000256" key="2">
    <source>
        <dbReference type="ARBA" id="ARBA00022448"/>
    </source>
</evidence>
<dbReference type="AlphaFoldDB" id="A0A850LNK6"/>
<dbReference type="HAMAP" id="MF_01207">
    <property type="entry name" value="MsrQ"/>
    <property type="match status" value="1"/>
</dbReference>
<reference evidence="9 10" key="1">
    <citation type="journal article" date="2020" name="Proc. Natl. Acad. Sci. U.S.A.">
        <title>Ecological drivers of bacterial community assembly in synthetic phycospheres.</title>
        <authorList>
            <person name="Fu H."/>
            <person name="Uchimiya M."/>
            <person name="Gore J."/>
            <person name="Moran M.A."/>
        </authorList>
    </citation>
    <scope>NUCLEOTIDE SEQUENCE [LARGE SCALE GENOMIC DNA]</scope>
    <source>
        <strain evidence="9">HF-Din03</strain>
    </source>
</reference>
<comment type="function">
    <text evidence="7">Part of the MsrPQ system that repairs oxidized periplasmic proteins containing methionine sulfoxide residues (Met-O), using respiratory chain electrons. Thus protects these proteins from oxidative-stress damage caused by reactive species of oxygen and chlorine generated by the host defense mechanisms. MsrPQ is essential for the maintenance of envelope integrity under bleach stress, rescuing a wide series of structurally unrelated periplasmic proteins from methionine oxidation. MsrQ provides electrons for reduction to the reductase catalytic subunit MsrP, using the quinone pool of the respiratory chain.</text>
</comment>
<comment type="caution">
    <text evidence="9">The sequence shown here is derived from an EMBL/GenBank/DDBJ whole genome shotgun (WGS) entry which is preliminary data.</text>
</comment>